<feature type="compositionally biased region" description="Basic and acidic residues" evidence="1">
    <location>
        <begin position="415"/>
        <end position="426"/>
    </location>
</feature>
<feature type="compositionally biased region" description="Acidic residues" evidence="1">
    <location>
        <begin position="283"/>
        <end position="292"/>
    </location>
</feature>
<feature type="region of interest" description="Disordered" evidence="1">
    <location>
        <begin position="402"/>
        <end position="438"/>
    </location>
</feature>
<gene>
    <name evidence="2" type="ORF">ONE63_011244</name>
</gene>
<dbReference type="GO" id="GO:0051864">
    <property type="term" value="F:histone H3K36 demethylase activity"/>
    <property type="evidence" value="ECO:0007669"/>
    <property type="project" value="TreeGrafter"/>
</dbReference>
<sequence>MAEASPSWAEFQDFKALVKGHDEQLRWHGYLLINPPDEWLESMANAERINDLMQRQVDFQQCVFKANDDRSGFTIYRSCSALETVAQFRERNSSTNHIGDHESFFMGLGELQAELGVSRTSTMFPDDVKVWNMNHLGDPVSSIQRKEGEVPGITSPLLSIGSLGAPIGLQTEAHDLYLLSYIHEGEPRDWSAYKGRALSKGDKSRLELVIVFYLEGRHNISSHIPNMHESCPTGFNVASSISFGMREWTVRIADSAQCSGDCGKRSTDEHEISASNSLHVEIPQEDPFEFTEEAVPRPKLGRPRDPKKNESAAARPTKLCPECRSIHDKNFNRHLNLHYDISTVEGRRKKERALSQATARTVQGLRNSKMELLPASFVQELKTDHLARYTFQTFLDDVGVKYPRETEEPAPATERQGRSEDADHTEGVVTAPTTGEKSAKKKMQELGYSLLDAETTIIKALKEYGCAGDRNRKDLIQNAILPVRRLLGYVEYISGETDAHGWGLLLKTENMKEYIRIMRDNGGASASTAKNYVDKILNVFKLTDEVFFDRQGIPAEPVAEKLKDLALKRTAMADAMPDIASWEEYATDKDNLIMFDNHLAQIERASIRAIRDLQHNPAKSSLREAFNYVVEFIATRQLFLAARPGELSRCTYEEITRAKSFREALHIHVAGHKTGRIKQAAIRIEKGDQETFLRYVAILKRFNPLPTLGFPFLSPTKGFVEHTNIYRRLNLWLQKKDRERFTSTKLRKTVETTTSMYGTERQKALVASALQHSQSTVKRHYNLPTNEMIAMEKAAVEQAKAESKLRYLFEQRQFETDIHQGPMTQDQLTSWAKAEMASEHLAVSHELYSVYLTNWGDTAKPLMLQACKSALQDGAPIEEIETVLSSEVYRMMKADIMMDLRHTTEACDN</sequence>
<accession>A0AAV7X671</accession>
<dbReference type="EMBL" id="JAPTSV010000759">
    <property type="protein sequence ID" value="KAJ1519150.1"/>
    <property type="molecule type" value="Genomic_DNA"/>
</dbReference>
<proteinExistence type="predicted"/>
<reference evidence="2" key="1">
    <citation type="submission" date="2022-12" db="EMBL/GenBank/DDBJ databases">
        <title>Chromosome-level genome assembly of the bean flower thrips Megalurothrips usitatus.</title>
        <authorList>
            <person name="Ma L."/>
            <person name="Liu Q."/>
            <person name="Li H."/>
            <person name="Cai W."/>
        </authorList>
    </citation>
    <scope>NUCLEOTIDE SEQUENCE</scope>
    <source>
        <strain evidence="2">Cailab_2022a</strain>
    </source>
</reference>
<dbReference type="GO" id="GO:0000785">
    <property type="term" value="C:chromatin"/>
    <property type="evidence" value="ECO:0007669"/>
    <property type="project" value="TreeGrafter"/>
</dbReference>
<dbReference type="GO" id="GO:0032454">
    <property type="term" value="F:histone H3K9 demethylase activity"/>
    <property type="evidence" value="ECO:0007669"/>
    <property type="project" value="TreeGrafter"/>
</dbReference>
<dbReference type="Gene3D" id="2.60.120.650">
    <property type="entry name" value="Cupin"/>
    <property type="match status" value="1"/>
</dbReference>
<comment type="caution">
    <text evidence="2">The sequence shown here is derived from an EMBL/GenBank/DDBJ whole genome shotgun (WGS) entry which is preliminary data.</text>
</comment>
<protein>
    <recommendedName>
        <fullName evidence="4">C2H2-type domain-containing protein</fullName>
    </recommendedName>
</protein>
<keyword evidence="3" id="KW-1185">Reference proteome</keyword>
<dbReference type="GO" id="GO:0010468">
    <property type="term" value="P:regulation of gene expression"/>
    <property type="evidence" value="ECO:0007669"/>
    <property type="project" value="TreeGrafter"/>
</dbReference>
<dbReference type="PANTHER" id="PTHR10694">
    <property type="entry name" value="LYSINE-SPECIFIC DEMETHYLASE"/>
    <property type="match status" value="1"/>
</dbReference>
<organism evidence="2 3">
    <name type="scientific">Megalurothrips usitatus</name>
    <name type="common">bean blossom thrips</name>
    <dbReference type="NCBI Taxonomy" id="439358"/>
    <lineage>
        <taxon>Eukaryota</taxon>
        <taxon>Metazoa</taxon>
        <taxon>Ecdysozoa</taxon>
        <taxon>Arthropoda</taxon>
        <taxon>Hexapoda</taxon>
        <taxon>Insecta</taxon>
        <taxon>Pterygota</taxon>
        <taxon>Neoptera</taxon>
        <taxon>Paraneoptera</taxon>
        <taxon>Thysanoptera</taxon>
        <taxon>Terebrantia</taxon>
        <taxon>Thripoidea</taxon>
        <taxon>Thripidae</taxon>
        <taxon>Megalurothrips</taxon>
    </lineage>
</organism>
<feature type="region of interest" description="Disordered" evidence="1">
    <location>
        <begin position="283"/>
        <end position="316"/>
    </location>
</feature>
<evidence type="ECO:0000256" key="1">
    <source>
        <dbReference type="SAM" id="MobiDB-lite"/>
    </source>
</evidence>
<name>A0AAV7X671_9NEOP</name>
<dbReference type="AlphaFoldDB" id="A0AAV7X671"/>
<dbReference type="Proteomes" id="UP001075354">
    <property type="component" value="Unassembled WGS sequence"/>
</dbReference>
<dbReference type="PANTHER" id="PTHR10694:SF7">
    <property type="entry name" value="[HISTONE H3]-TRIMETHYL-L-LYSINE(9) DEMETHYLASE"/>
    <property type="match status" value="1"/>
</dbReference>
<dbReference type="GO" id="GO:0005634">
    <property type="term" value="C:nucleus"/>
    <property type="evidence" value="ECO:0007669"/>
    <property type="project" value="TreeGrafter"/>
</dbReference>
<evidence type="ECO:0000313" key="3">
    <source>
        <dbReference type="Proteomes" id="UP001075354"/>
    </source>
</evidence>
<evidence type="ECO:0008006" key="4">
    <source>
        <dbReference type="Google" id="ProtNLM"/>
    </source>
</evidence>
<evidence type="ECO:0000313" key="2">
    <source>
        <dbReference type="EMBL" id="KAJ1519150.1"/>
    </source>
</evidence>